<evidence type="ECO:0000256" key="1">
    <source>
        <dbReference type="SAM" id="Phobius"/>
    </source>
</evidence>
<gene>
    <name evidence="2" type="ORF">ED236_02880</name>
</gene>
<keyword evidence="1" id="KW-1133">Transmembrane helix</keyword>
<feature type="transmembrane region" description="Helical" evidence="1">
    <location>
        <begin position="6"/>
        <end position="27"/>
    </location>
</feature>
<evidence type="ECO:0000313" key="2">
    <source>
        <dbReference type="EMBL" id="ROH88414.1"/>
    </source>
</evidence>
<dbReference type="Proteomes" id="UP000275137">
    <property type="component" value="Unassembled WGS sequence"/>
</dbReference>
<accession>A0A3N0V730</accession>
<proteinExistence type="predicted"/>
<protein>
    <submittedName>
        <fullName evidence="2">Uncharacterized protein</fullName>
    </submittedName>
</protein>
<keyword evidence="1" id="KW-0472">Membrane</keyword>
<comment type="caution">
    <text evidence="2">The sequence shown here is derived from an EMBL/GenBank/DDBJ whole genome shotgun (WGS) entry which is preliminary data.</text>
</comment>
<dbReference type="EMBL" id="RJVP01000001">
    <property type="protein sequence ID" value="ROH88414.1"/>
    <property type="molecule type" value="Genomic_DNA"/>
</dbReference>
<name>A0A3N0V730_9PROT</name>
<dbReference type="AlphaFoldDB" id="A0A3N0V730"/>
<reference evidence="2 3" key="1">
    <citation type="submission" date="2018-10" db="EMBL/GenBank/DDBJ databases">
        <authorList>
            <person name="Chen W.-M."/>
        </authorList>
    </citation>
    <scope>NUCLEOTIDE SEQUENCE [LARGE SCALE GENOMIC DNA]</scope>
    <source>
        <strain evidence="2 3">H-5</strain>
    </source>
</reference>
<evidence type="ECO:0000313" key="3">
    <source>
        <dbReference type="Proteomes" id="UP000275137"/>
    </source>
</evidence>
<keyword evidence="1" id="KW-0812">Transmembrane</keyword>
<sequence>MVCTGWIKRTVVLASLLMVGCAGYLPLQRYQTAEIRKQDTIADVERKINGASVQASHQFSVGDQYYLAKHYDLQIGVQQQVFYRCRPYFGCSPIVHHFPVTAPYVLIYREPGGEVVGWGTLEELSKNPDDRISDLMPALKASYAAHRAKK</sequence>
<keyword evidence="3" id="KW-1185">Reference proteome</keyword>
<organism evidence="2 3">
    <name type="scientific">Pseudomethylobacillus aquaticus</name>
    <dbReference type="NCBI Taxonomy" id="2676064"/>
    <lineage>
        <taxon>Bacteria</taxon>
        <taxon>Pseudomonadati</taxon>
        <taxon>Pseudomonadota</taxon>
        <taxon>Betaproteobacteria</taxon>
        <taxon>Nitrosomonadales</taxon>
        <taxon>Methylophilaceae</taxon>
        <taxon>Pseudomethylobacillus</taxon>
    </lineage>
</organism>